<comment type="similarity">
    <text evidence="1">Belongs to the leucine-binding protein family.</text>
</comment>
<name>A0A4D7QJR7_9HYPH</name>
<sequence length="414" mass="45237">MNDHTPKTGIKRRTLIVGLGALAASPLAAPAIAQKRYDDGASDSEIKIGNIMPYSGNASAYAAIGRTSEALCKMVNDAGGINGRKLTFITYDDGYSPPKAVEMVRKLVEEDKVLLVFNPLGTPSNTAIQRYLNTRKVPQLFVATGASKWGNPRQFPWTMGWQPDYATEGAIYAKHILQTNPNPKIGVLMQNDDYGKDYFNGFKAALGKEKEGSIVQLSTYEVTDPTVDSQMIQLKNSGAEFFFNITTPKFAAQAIKKAAEIAWKPVHYLNNVSSSFGSVLKPAGIENAQGIILALYRKDANDPQWANSPDILAWKAFMAKYMPNADIRDDGHNFGFSCCSTLIEVLKKAGDNLTRENVMKQAASLQNFEAPLLLPGIKINTSATDFYPIQSVQLAKVEGESFKLFGNVLSNETA</sequence>
<gene>
    <name evidence="4" type="ORF">E8L99_07390</name>
</gene>
<dbReference type="Pfam" id="PF13458">
    <property type="entry name" value="Peripla_BP_6"/>
    <property type="match status" value="1"/>
</dbReference>
<reference evidence="4 5" key="1">
    <citation type="submission" date="2019-04" db="EMBL/GenBank/DDBJ databases">
        <title>Phreatobacter aquaticus sp. nov.</title>
        <authorList>
            <person name="Choi A."/>
            <person name="Baek K."/>
        </authorList>
    </citation>
    <scope>NUCLEOTIDE SEQUENCE [LARGE SCALE GENOMIC DNA]</scope>
    <source>
        <strain evidence="4 5">NMCR1094</strain>
    </source>
</reference>
<dbReference type="PROSITE" id="PS51318">
    <property type="entry name" value="TAT"/>
    <property type="match status" value="1"/>
</dbReference>
<keyword evidence="5" id="KW-1185">Reference proteome</keyword>
<dbReference type="SUPFAM" id="SSF53822">
    <property type="entry name" value="Periplasmic binding protein-like I"/>
    <property type="match status" value="1"/>
</dbReference>
<dbReference type="PANTHER" id="PTHR47235">
    <property type="entry name" value="BLR6548 PROTEIN"/>
    <property type="match status" value="1"/>
</dbReference>
<evidence type="ECO:0000313" key="4">
    <source>
        <dbReference type="EMBL" id="QCK85604.1"/>
    </source>
</evidence>
<dbReference type="RefSeq" id="WP_137098938.1">
    <property type="nucleotide sequence ID" value="NZ_CP039865.1"/>
</dbReference>
<dbReference type="OrthoDB" id="9770729at2"/>
<evidence type="ECO:0000256" key="2">
    <source>
        <dbReference type="ARBA" id="ARBA00022729"/>
    </source>
</evidence>
<keyword evidence="2" id="KW-0732">Signal</keyword>
<accession>A0A4D7QJR7</accession>
<organism evidence="4 5">
    <name type="scientific">Phreatobacter aquaticus</name>
    <dbReference type="NCBI Taxonomy" id="2570229"/>
    <lineage>
        <taxon>Bacteria</taxon>
        <taxon>Pseudomonadati</taxon>
        <taxon>Pseudomonadota</taxon>
        <taxon>Alphaproteobacteria</taxon>
        <taxon>Hyphomicrobiales</taxon>
        <taxon>Phreatobacteraceae</taxon>
        <taxon>Phreatobacter</taxon>
    </lineage>
</organism>
<protein>
    <submittedName>
        <fullName evidence="4">Branched-chain amino acid ABC transporter substrate-binding protein</fullName>
    </submittedName>
</protein>
<evidence type="ECO:0000259" key="3">
    <source>
        <dbReference type="Pfam" id="PF13458"/>
    </source>
</evidence>
<dbReference type="CDD" id="cd06343">
    <property type="entry name" value="PBP1_ABC_ligand_binding-like"/>
    <property type="match status" value="1"/>
</dbReference>
<dbReference type="EMBL" id="CP039865">
    <property type="protein sequence ID" value="QCK85604.1"/>
    <property type="molecule type" value="Genomic_DNA"/>
</dbReference>
<dbReference type="InterPro" id="IPR006311">
    <property type="entry name" value="TAT_signal"/>
</dbReference>
<dbReference type="AlphaFoldDB" id="A0A4D7QJR7"/>
<dbReference type="Gene3D" id="3.40.50.2300">
    <property type="match status" value="2"/>
</dbReference>
<evidence type="ECO:0000256" key="1">
    <source>
        <dbReference type="ARBA" id="ARBA00010062"/>
    </source>
</evidence>
<evidence type="ECO:0000313" key="5">
    <source>
        <dbReference type="Proteomes" id="UP000298588"/>
    </source>
</evidence>
<dbReference type="KEGG" id="paqt:E8L99_07390"/>
<feature type="domain" description="Leucine-binding protein" evidence="3">
    <location>
        <begin position="45"/>
        <end position="398"/>
    </location>
</feature>
<dbReference type="Proteomes" id="UP000298588">
    <property type="component" value="Chromosome"/>
</dbReference>
<dbReference type="InterPro" id="IPR028082">
    <property type="entry name" value="Peripla_BP_I"/>
</dbReference>
<proteinExistence type="inferred from homology"/>
<dbReference type="PANTHER" id="PTHR47235:SF1">
    <property type="entry name" value="BLR6548 PROTEIN"/>
    <property type="match status" value="1"/>
</dbReference>
<dbReference type="InterPro" id="IPR028081">
    <property type="entry name" value="Leu-bd"/>
</dbReference>